<evidence type="ECO:0000313" key="3">
    <source>
        <dbReference type="Proteomes" id="UP001320420"/>
    </source>
</evidence>
<dbReference type="Pfam" id="PF08881">
    <property type="entry name" value="CVNH"/>
    <property type="match status" value="1"/>
</dbReference>
<dbReference type="SUPFAM" id="SSF51322">
    <property type="entry name" value="Cyanovirin-N"/>
    <property type="match status" value="1"/>
</dbReference>
<sequence length="156" mass="17014">MAAAFADAAIIEDRFEMSPMSTMSLSSGGCKNLDLIDNHILKASCTGWVTKGAYAPKDGHSSPKDTPKTYRDVELNLDLCFANYDGTLNRAYNKGGFSHSCEACVLVEGGMKLRCACKTGLDKPKWKTTFAGLDDWKTIHVNYNGDLDCNNQDGTE</sequence>
<dbReference type="EMBL" id="JAKJXP020000106">
    <property type="protein sequence ID" value="KAK7745645.1"/>
    <property type="molecule type" value="Genomic_DNA"/>
</dbReference>
<protein>
    <recommendedName>
        <fullName evidence="1">Cyanovirin-N domain-containing protein</fullName>
    </recommendedName>
</protein>
<dbReference type="InterPro" id="IPR036673">
    <property type="entry name" value="Cyanovirin-N_sf"/>
</dbReference>
<dbReference type="Gene3D" id="2.30.60.10">
    <property type="entry name" value="Cyanovirin-N"/>
    <property type="match status" value="1"/>
</dbReference>
<gene>
    <name evidence="2" type="ORF">SLS62_009686</name>
</gene>
<keyword evidence="3" id="KW-1185">Reference proteome</keyword>
<feature type="domain" description="Cyanovirin-N" evidence="1">
    <location>
        <begin position="68"/>
        <end position="122"/>
    </location>
</feature>
<dbReference type="InterPro" id="IPR011058">
    <property type="entry name" value="Cyanovirin-N"/>
</dbReference>
<comment type="caution">
    <text evidence="2">The sequence shown here is derived from an EMBL/GenBank/DDBJ whole genome shotgun (WGS) entry which is preliminary data.</text>
</comment>
<name>A0AAN9UFT8_9PEZI</name>
<dbReference type="Proteomes" id="UP001320420">
    <property type="component" value="Unassembled WGS sequence"/>
</dbReference>
<evidence type="ECO:0000259" key="1">
    <source>
        <dbReference type="Pfam" id="PF08881"/>
    </source>
</evidence>
<proteinExistence type="predicted"/>
<organism evidence="2 3">
    <name type="scientific">Diatrype stigma</name>
    <dbReference type="NCBI Taxonomy" id="117547"/>
    <lineage>
        <taxon>Eukaryota</taxon>
        <taxon>Fungi</taxon>
        <taxon>Dikarya</taxon>
        <taxon>Ascomycota</taxon>
        <taxon>Pezizomycotina</taxon>
        <taxon>Sordariomycetes</taxon>
        <taxon>Xylariomycetidae</taxon>
        <taxon>Xylariales</taxon>
        <taxon>Diatrypaceae</taxon>
        <taxon>Diatrype</taxon>
    </lineage>
</organism>
<reference evidence="2 3" key="1">
    <citation type="submission" date="2024-02" db="EMBL/GenBank/DDBJ databases">
        <title>De novo assembly and annotation of 12 fungi associated with fruit tree decline syndrome in Ontario, Canada.</title>
        <authorList>
            <person name="Sulman M."/>
            <person name="Ellouze W."/>
            <person name="Ilyukhin E."/>
        </authorList>
    </citation>
    <scope>NUCLEOTIDE SEQUENCE [LARGE SCALE GENOMIC DNA]</scope>
    <source>
        <strain evidence="2 3">M11/M66-122</strain>
    </source>
</reference>
<evidence type="ECO:0000313" key="2">
    <source>
        <dbReference type="EMBL" id="KAK7745645.1"/>
    </source>
</evidence>
<dbReference type="AlphaFoldDB" id="A0AAN9UFT8"/>
<accession>A0AAN9UFT8</accession>